<feature type="transmembrane region" description="Helical" evidence="6">
    <location>
        <begin position="12"/>
        <end position="27"/>
    </location>
</feature>
<dbReference type="NCBIfam" id="NF009512">
    <property type="entry name" value="PRK12872.1-1"/>
    <property type="match status" value="1"/>
</dbReference>
<dbReference type="GO" id="GO:0016020">
    <property type="term" value="C:membrane"/>
    <property type="evidence" value="ECO:0007669"/>
    <property type="project" value="UniProtKB-SubCell"/>
</dbReference>
<evidence type="ECO:0000256" key="1">
    <source>
        <dbReference type="ARBA" id="ARBA00004141"/>
    </source>
</evidence>
<name>A0A508A2M2_9FLAO</name>
<dbReference type="OrthoDB" id="9811562at2"/>
<dbReference type="CDD" id="cd13961">
    <property type="entry name" value="PT_UbiA_DGGGPS"/>
    <property type="match status" value="1"/>
</dbReference>
<feature type="transmembrane region" description="Helical" evidence="6">
    <location>
        <begin position="87"/>
        <end position="105"/>
    </location>
</feature>
<dbReference type="InterPro" id="IPR044878">
    <property type="entry name" value="UbiA_sf"/>
</dbReference>
<organism evidence="7 8">
    <name type="scientific">Haloflavibacter putidus</name>
    <dbReference type="NCBI Taxonomy" id="2576776"/>
    <lineage>
        <taxon>Bacteria</taxon>
        <taxon>Pseudomonadati</taxon>
        <taxon>Bacteroidota</taxon>
        <taxon>Flavobacteriia</taxon>
        <taxon>Flavobacteriales</taxon>
        <taxon>Flavobacteriaceae</taxon>
        <taxon>Haloflavibacter</taxon>
    </lineage>
</organism>
<dbReference type="Gene3D" id="1.20.120.1780">
    <property type="entry name" value="UbiA prenyltransferase"/>
    <property type="match status" value="1"/>
</dbReference>
<evidence type="ECO:0000256" key="6">
    <source>
        <dbReference type="SAM" id="Phobius"/>
    </source>
</evidence>
<keyword evidence="3 6" id="KW-0812">Transmembrane</keyword>
<feature type="transmembrane region" description="Helical" evidence="6">
    <location>
        <begin position="39"/>
        <end position="58"/>
    </location>
</feature>
<dbReference type="AlphaFoldDB" id="A0A508A2M2"/>
<dbReference type="Proteomes" id="UP000317169">
    <property type="component" value="Unassembled WGS sequence"/>
</dbReference>
<comment type="caution">
    <text evidence="7">The sequence shown here is derived from an EMBL/GenBank/DDBJ whole genome shotgun (WGS) entry which is preliminary data.</text>
</comment>
<accession>A0A508A2M2</accession>
<dbReference type="EMBL" id="VIAR01000002">
    <property type="protein sequence ID" value="TQD40082.1"/>
    <property type="molecule type" value="Genomic_DNA"/>
</dbReference>
<dbReference type="PANTHER" id="PTHR42723">
    <property type="entry name" value="CHLOROPHYLL SYNTHASE"/>
    <property type="match status" value="1"/>
</dbReference>
<dbReference type="Gene3D" id="1.10.357.140">
    <property type="entry name" value="UbiA prenyltransferase"/>
    <property type="match status" value="1"/>
</dbReference>
<dbReference type="InterPro" id="IPR050475">
    <property type="entry name" value="Prenyltransferase_related"/>
</dbReference>
<evidence type="ECO:0000256" key="3">
    <source>
        <dbReference type="ARBA" id="ARBA00022692"/>
    </source>
</evidence>
<dbReference type="Pfam" id="PF01040">
    <property type="entry name" value="UbiA"/>
    <property type="match status" value="1"/>
</dbReference>
<reference evidence="7 8" key="1">
    <citation type="submission" date="2019-06" db="EMBL/GenBank/DDBJ databases">
        <title>Flavibacter putida gen. nov., sp. nov., a novel marine bacterium of the family Flavobacteriaceae isolated from coastal seawater.</title>
        <authorList>
            <person name="Feng X."/>
        </authorList>
    </citation>
    <scope>NUCLEOTIDE SEQUENCE [LARGE SCALE GENOMIC DNA]</scope>
    <source>
        <strain evidence="7 8">PLHSN227</strain>
    </source>
</reference>
<evidence type="ECO:0000256" key="4">
    <source>
        <dbReference type="ARBA" id="ARBA00022989"/>
    </source>
</evidence>
<keyword evidence="4 6" id="KW-1133">Transmembrane helix</keyword>
<dbReference type="RefSeq" id="WP_141420612.1">
    <property type="nucleotide sequence ID" value="NZ_VIAR01000002.1"/>
</dbReference>
<keyword evidence="2" id="KW-1003">Cell membrane</keyword>
<feature type="transmembrane region" description="Helical" evidence="6">
    <location>
        <begin position="140"/>
        <end position="159"/>
    </location>
</feature>
<feature type="transmembrane region" description="Helical" evidence="6">
    <location>
        <begin position="171"/>
        <end position="190"/>
    </location>
</feature>
<feature type="transmembrane region" description="Helical" evidence="6">
    <location>
        <begin position="246"/>
        <end position="266"/>
    </location>
</feature>
<keyword evidence="5 6" id="KW-0472">Membrane</keyword>
<evidence type="ECO:0000256" key="2">
    <source>
        <dbReference type="ARBA" id="ARBA00022475"/>
    </source>
</evidence>
<protein>
    <submittedName>
        <fullName evidence="7">Prenyltransferase</fullName>
    </submittedName>
</protein>
<keyword evidence="7" id="KW-0808">Transferase</keyword>
<sequence length="303" mass="34159">MKYLKLVRWQNLLMLAATQLIIKYYLFEPFNIAITLNDFGFALLVISTLFLAAGGNVINDIFDREIDIVNQPKKQLIGKNISEKTGYNLFLVFNIIGVGIGFYLSNLIQRPEFAAIFIGISALLYLYSSYIKSYAVVGNLLISILVAMSIIIVGIFDLMPAITTYNQQSQLTIFSILLDYAIFAFLINFIREIVKDQQDINGDYKAGLTTLPILLGQERVNKVVFVLLLLPLAASIYYIYNYLYTQTLAVIYVLVLIVAPLLYGMVKIWTANTAKDYSLISSILKLILVFGILSLALYQFILS</sequence>
<keyword evidence="8" id="KW-1185">Reference proteome</keyword>
<comment type="subcellular location">
    <subcellularLocation>
        <location evidence="1">Membrane</location>
        <topology evidence="1">Multi-pass membrane protein</topology>
    </subcellularLocation>
</comment>
<dbReference type="InterPro" id="IPR000537">
    <property type="entry name" value="UbiA_prenyltransferase"/>
</dbReference>
<evidence type="ECO:0000256" key="5">
    <source>
        <dbReference type="ARBA" id="ARBA00023136"/>
    </source>
</evidence>
<feature type="transmembrane region" description="Helical" evidence="6">
    <location>
        <begin position="111"/>
        <end position="128"/>
    </location>
</feature>
<gene>
    <name evidence="7" type="ORF">FKR84_02485</name>
</gene>
<proteinExistence type="predicted"/>
<dbReference type="GO" id="GO:0016765">
    <property type="term" value="F:transferase activity, transferring alkyl or aryl (other than methyl) groups"/>
    <property type="evidence" value="ECO:0007669"/>
    <property type="project" value="InterPro"/>
</dbReference>
<evidence type="ECO:0000313" key="7">
    <source>
        <dbReference type="EMBL" id="TQD40082.1"/>
    </source>
</evidence>
<evidence type="ECO:0000313" key="8">
    <source>
        <dbReference type="Proteomes" id="UP000317169"/>
    </source>
</evidence>
<dbReference type="PANTHER" id="PTHR42723:SF1">
    <property type="entry name" value="CHLOROPHYLL SYNTHASE, CHLOROPLASTIC"/>
    <property type="match status" value="1"/>
</dbReference>
<feature type="transmembrane region" description="Helical" evidence="6">
    <location>
        <begin position="223"/>
        <end position="240"/>
    </location>
</feature>
<feature type="transmembrane region" description="Helical" evidence="6">
    <location>
        <begin position="278"/>
        <end position="301"/>
    </location>
</feature>